<dbReference type="GO" id="GO:0005886">
    <property type="term" value="C:plasma membrane"/>
    <property type="evidence" value="ECO:0007669"/>
    <property type="project" value="UniProtKB-SubCell"/>
</dbReference>
<gene>
    <name evidence="15" type="ORF">EDC38_0131</name>
</gene>
<keyword evidence="8" id="KW-0472">Membrane</keyword>
<feature type="coiled-coil region" evidence="13">
    <location>
        <begin position="35"/>
        <end position="62"/>
    </location>
</feature>
<evidence type="ECO:0000256" key="1">
    <source>
        <dbReference type="ARBA" id="ARBA00004377"/>
    </source>
</evidence>
<feature type="region of interest" description="Disordered" evidence="14">
    <location>
        <begin position="118"/>
        <end position="177"/>
    </location>
</feature>
<evidence type="ECO:0000256" key="10">
    <source>
        <dbReference type="ARBA" id="ARBA00035657"/>
    </source>
</evidence>
<dbReference type="PANTHER" id="PTHR39579">
    <property type="entry name" value="INNER MEMBRANE PROTEIN YHCB"/>
    <property type="match status" value="1"/>
</dbReference>
<comment type="similarity">
    <text evidence="10">Belongs to the ZapG family.</text>
</comment>
<dbReference type="PANTHER" id="PTHR39579:SF1">
    <property type="entry name" value="INNER MEMBRANE PROTEIN YHCB"/>
    <property type="match status" value="1"/>
</dbReference>
<evidence type="ECO:0000313" key="16">
    <source>
        <dbReference type="Proteomes" id="UP000273643"/>
    </source>
</evidence>
<sequence length="177" mass="19752">MFSFGTLIITALICLLGGGALGAVLYKLTDSGSRSKELEERVLRAEDELKRYQQDVSEHFAKTSELVNNLTQSYRDVYEHLANSALKLTTPALSRQILDSANTQLLGSEKTYLSEEHIEAPRDWAPKNGKGQLSEEYGLHDEGEYESPYQYGSSDTYTEETQDDKPDTPTEPPRGAI</sequence>
<keyword evidence="4" id="KW-0132">Cell division</keyword>
<proteinExistence type="inferred from homology"/>
<keyword evidence="6" id="KW-0133">Cell shape</keyword>
<evidence type="ECO:0000256" key="3">
    <source>
        <dbReference type="ARBA" id="ARBA00022519"/>
    </source>
</evidence>
<evidence type="ECO:0000256" key="12">
    <source>
        <dbReference type="ARBA" id="ARBA00035727"/>
    </source>
</evidence>
<name>A0A3N1NX31_9GAMM</name>
<evidence type="ECO:0000256" key="14">
    <source>
        <dbReference type="SAM" id="MobiDB-lite"/>
    </source>
</evidence>
<evidence type="ECO:0000256" key="8">
    <source>
        <dbReference type="ARBA" id="ARBA00023136"/>
    </source>
</evidence>
<comment type="subcellular location">
    <subcellularLocation>
        <location evidence="1">Cell inner membrane</location>
        <topology evidence="1">Single-pass membrane protein</topology>
    </subcellularLocation>
</comment>
<evidence type="ECO:0000256" key="5">
    <source>
        <dbReference type="ARBA" id="ARBA00022692"/>
    </source>
</evidence>
<dbReference type="GO" id="GO:0008360">
    <property type="term" value="P:regulation of cell shape"/>
    <property type="evidence" value="ECO:0007669"/>
    <property type="project" value="UniProtKB-KW"/>
</dbReference>
<dbReference type="GO" id="GO:0051301">
    <property type="term" value="P:cell division"/>
    <property type="evidence" value="ECO:0007669"/>
    <property type="project" value="UniProtKB-KW"/>
</dbReference>
<evidence type="ECO:0000256" key="2">
    <source>
        <dbReference type="ARBA" id="ARBA00022475"/>
    </source>
</evidence>
<dbReference type="RefSeq" id="WP_024459579.1">
    <property type="nucleotide sequence ID" value="NZ_RJUK01000001.1"/>
</dbReference>
<evidence type="ECO:0000256" key="7">
    <source>
        <dbReference type="ARBA" id="ARBA00022989"/>
    </source>
</evidence>
<dbReference type="Proteomes" id="UP000273643">
    <property type="component" value="Unassembled WGS sequence"/>
</dbReference>
<dbReference type="AlphaFoldDB" id="A0A3N1NX31"/>
<keyword evidence="5" id="KW-0812">Transmembrane</keyword>
<keyword evidence="9" id="KW-0131">Cell cycle</keyword>
<accession>A0A3N1NX31</accession>
<evidence type="ECO:0000256" key="11">
    <source>
        <dbReference type="ARBA" id="ARBA00035703"/>
    </source>
</evidence>
<dbReference type="InterPro" id="IPR009386">
    <property type="entry name" value="ZapG-like"/>
</dbReference>
<keyword evidence="3" id="KW-0997">Cell inner membrane</keyword>
<dbReference type="EMBL" id="RJUK01000001">
    <property type="protein sequence ID" value="ROQ19547.1"/>
    <property type="molecule type" value="Genomic_DNA"/>
</dbReference>
<organism evidence="15 16">
    <name type="scientific">Marinimicrobium koreense</name>
    <dbReference type="NCBI Taxonomy" id="306545"/>
    <lineage>
        <taxon>Bacteria</taxon>
        <taxon>Pseudomonadati</taxon>
        <taxon>Pseudomonadota</taxon>
        <taxon>Gammaproteobacteria</taxon>
        <taxon>Cellvibrionales</taxon>
        <taxon>Cellvibrionaceae</taxon>
        <taxon>Marinimicrobium</taxon>
    </lineage>
</organism>
<evidence type="ECO:0000256" key="13">
    <source>
        <dbReference type="SAM" id="Coils"/>
    </source>
</evidence>
<protein>
    <recommendedName>
        <fullName evidence="11">Z-ring associated protein G</fullName>
    </recommendedName>
    <alternativeName>
        <fullName evidence="12">Cell division protein ZapG</fullName>
    </alternativeName>
</protein>
<keyword evidence="7" id="KW-1133">Transmembrane helix</keyword>
<keyword evidence="2" id="KW-1003">Cell membrane</keyword>
<dbReference type="Pfam" id="PF06295">
    <property type="entry name" value="ZapG-like"/>
    <property type="match status" value="1"/>
</dbReference>
<reference evidence="15 16" key="1">
    <citation type="submission" date="2018-11" db="EMBL/GenBank/DDBJ databases">
        <title>Genomic Encyclopedia of Type Strains, Phase IV (KMG-IV): sequencing the most valuable type-strain genomes for metagenomic binning, comparative biology and taxonomic classification.</title>
        <authorList>
            <person name="Goeker M."/>
        </authorList>
    </citation>
    <scope>NUCLEOTIDE SEQUENCE [LARGE SCALE GENOMIC DNA]</scope>
    <source>
        <strain evidence="15 16">DSM 16974</strain>
    </source>
</reference>
<keyword evidence="16" id="KW-1185">Reference proteome</keyword>
<comment type="caution">
    <text evidence="15">The sequence shown here is derived from an EMBL/GenBank/DDBJ whole genome shotgun (WGS) entry which is preliminary data.</text>
</comment>
<evidence type="ECO:0000256" key="6">
    <source>
        <dbReference type="ARBA" id="ARBA00022960"/>
    </source>
</evidence>
<evidence type="ECO:0000313" key="15">
    <source>
        <dbReference type="EMBL" id="ROQ19547.1"/>
    </source>
</evidence>
<evidence type="ECO:0000256" key="9">
    <source>
        <dbReference type="ARBA" id="ARBA00023306"/>
    </source>
</evidence>
<keyword evidence="13" id="KW-0175">Coiled coil</keyword>
<evidence type="ECO:0000256" key="4">
    <source>
        <dbReference type="ARBA" id="ARBA00022618"/>
    </source>
</evidence>